<comment type="caution">
    <text evidence="1">The sequence shown here is derived from an EMBL/GenBank/DDBJ whole genome shotgun (WGS) entry which is preliminary data.</text>
</comment>
<gene>
    <name evidence="1" type="ORF">EHP00_165</name>
</gene>
<dbReference type="Proteomes" id="UP000192758">
    <property type="component" value="Unassembled WGS sequence"/>
</dbReference>
<dbReference type="VEuPathDB" id="MicrosporidiaDB:EHP00_165"/>
<sequence length="236" mass="27587">MKYIEIVLFYFSISVKCGKRFENNRDISQDVLAGVLDNTNRNFCVFGPIRKNVSQNTFSFGSKLCIDANQRIYTCEDGLELDFKKIWNCDNFVIQEQISGKCLQKENDMYFLGSCNTCLNKSFFNLTDRCLKPSLKDTIGTLLCDDIAEATRKNITKKQKSPLCKLMKIQKQLNEEVEDIVQPLGLRKMIDRIEKRGKYYDRMVEGPKYETRDLTACRDIAYKRRKAQARRMNRSR</sequence>
<reference evidence="1 2" key="1">
    <citation type="journal article" date="2017" name="Environ. Microbiol.">
        <title>Decay of the glycolytic pathway and adaptation to intranuclear parasitism within Enterocytozoonidae microsporidia.</title>
        <authorList>
            <person name="Wiredu Boakye D."/>
            <person name="Jaroenlak P."/>
            <person name="Prachumwat A."/>
            <person name="Williams T.A."/>
            <person name="Bateman K.S."/>
            <person name="Itsathitphaisarn O."/>
            <person name="Sritunyalucksana K."/>
            <person name="Paszkiewicz K.H."/>
            <person name="Moore K.A."/>
            <person name="Stentiford G.D."/>
            <person name="Williams B.A."/>
        </authorList>
    </citation>
    <scope>NUCLEOTIDE SEQUENCE [LARGE SCALE GENOMIC DNA]</scope>
    <source>
        <strain evidence="1 2">TH1</strain>
    </source>
</reference>
<keyword evidence="2" id="KW-1185">Reference proteome</keyword>
<accession>A0A1W0E6D2</accession>
<organism evidence="1 2">
    <name type="scientific">Ecytonucleospora hepatopenaei</name>
    <dbReference type="NCBI Taxonomy" id="646526"/>
    <lineage>
        <taxon>Eukaryota</taxon>
        <taxon>Fungi</taxon>
        <taxon>Fungi incertae sedis</taxon>
        <taxon>Microsporidia</taxon>
        <taxon>Enterocytozoonidae</taxon>
        <taxon>Ecytonucleospora</taxon>
    </lineage>
</organism>
<name>A0A1W0E6D2_9MICR</name>
<dbReference type="EMBL" id="MNPJ01000016">
    <property type="protein sequence ID" value="OQS54810.1"/>
    <property type="molecule type" value="Genomic_DNA"/>
</dbReference>
<dbReference type="OrthoDB" id="2194064at2759"/>
<evidence type="ECO:0000313" key="1">
    <source>
        <dbReference type="EMBL" id="OQS54810.1"/>
    </source>
</evidence>
<dbReference type="AlphaFoldDB" id="A0A1W0E6D2"/>
<proteinExistence type="predicted"/>
<evidence type="ECO:0000313" key="2">
    <source>
        <dbReference type="Proteomes" id="UP000192758"/>
    </source>
</evidence>
<protein>
    <submittedName>
        <fullName evidence="1">Uncharacterized protein</fullName>
    </submittedName>
</protein>